<feature type="domain" description="Carbohydrate kinase FGGY C-terminal" evidence="10">
    <location>
        <begin position="262"/>
        <end position="449"/>
    </location>
</feature>
<dbReference type="InterPro" id="IPR018485">
    <property type="entry name" value="FGGY_C"/>
</dbReference>
<evidence type="ECO:0000256" key="8">
    <source>
        <dbReference type="RuleBase" id="RU003733"/>
    </source>
</evidence>
<evidence type="ECO:0000256" key="6">
    <source>
        <dbReference type="ARBA" id="ARBA00022840"/>
    </source>
</evidence>
<comment type="function">
    <text evidence="7">Key enzyme in the regulation of glycerol uptake and metabolism. Catalyzes the phosphorylation of glycerol to yield sn-glycerol 3-phosphate.</text>
</comment>
<evidence type="ECO:0000259" key="9">
    <source>
        <dbReference type="Pfam" id="PF00370"/>
    </source>
</evidence>
<evidence type="ECO:0000256" key="5">
    <source>
        <dbReference type="ARBA" id="ARBA00022798"/>
    </source>
</evidence>
<comment type="pathway">
    <text evidence="7">Polyol metabolism; glycerol degradation via glycerol kinase pathway; sn-glycerol 3-phosphate from glycerol: step 1/1.</text>
</comment>
<evidence type="ECO:0000259" key="10">
    <source>
        <dbReference type="Pfam" id="PF02782"/>
    </source>
</evidence>
<dbReference type="PIRSF" id="PIRSF000538">
    <property type="entry name" value="GlpK"/>
    <property type="match status" value="1"/>
</dbReference>
<feature type="binding site" evidence="7">
    <location>
        <position position="85"/>
    </location>
    <ligand>
        <name>sn-glycerol 3-phosphate</name>
        <dbReference type="ChEBI" id="CHEBI:57597"/>
    </ligand>
</feature>
<evidence type="ECO:0000313" key="11">
    <source>
        <dbReference type="EMBL" id="WRQ88137.1"/>
    </source>
</evidence>
<name>A0ABZ1C8W1_9BACT</name>
<gene>
    <name evidence="7 11" type="primary">glpK</name>
    <name evidence="11" type="ORF">K1X11_001875</name>
</gene>
<keyword evidence="4 7" id="KW-0418">Kinase</keyword>
<feature type="binding site" evidence="7">
    <location>
        <position position="14"/>
    </location>
    <ligand>
        <name>ATP</name>
        <dbReference type="ChEBI" id="CHEBI:30616"/>
    </ligand>
</feature>
<feature type="binding site" evidence="7">
    <location>
        <position position="136"/>
    </location>
    <ligand>
        <name>sn-glycerol 3-phosphate</name>
        <dbReference type="ChEBI" id="CHEBI:57597"/>
    </ligand>
</feature>
<feature type="binding site" evidence="7">
    <location>
        <position position="16"/>
    </location>
    <ligand>
        <name>ATP</name>
        <dbReference type="ChEBI" id="CHEBI:30616"/>
    </ligand>
</feature>
<feature type="binding site" evidence="7">
    <location>
        <position position="314"/>
    </location>
    <ligand>
        <name>ATP</name>
        <dbReference type="ChEBI" id="CHEBI:30616"/>
    </ligand>
</feature>
<dbReference type="InterPro" id="IPR018483">
    <property type="entry name" value="Carb_kinase_FGGY_CS"/>
</dbReference>
<evidence type="ECO:0000256" key="3">
    <source>
        <dbReference type="ARBA" id="ARBA00022741"/>
    </source>
</evidence>
<dbReference type="Gene3D" id="3.30.420.40">
    <property type="match status" value="2"/>
</dbReference>
<comment type="catalytic activity">
    <reaction evidence="7">
        <text>glycerol + ATP = sn-glycerol 3-phosphate + ADP + H(+)</text>
        <dbReference type="Rhea" id="RHEA:21644"/>
        <dbReference type="ChEBI" id="CHEBI:15378"/>
        <dbReference type="ChEBI" id="CHEBI:17754"/>
        <dbReference type="ChEBI" id="CHEBI:30616"/>
        <dbReference type="ChEBI" id="CHEBI:57597"/>
        <dbReference type="ChEBI" id="CHEBI:456216"/>
        <dbReference type="EC" id="2.7.1.30"/>
    </reaction>
</comment>
<reference evidence="11 12" key="1">
    <citation type="submission" date="2023-12" db="EMBL/GenBank/DDBJ databases">
        <title>Description of an unclassified Opitutus bacterium of Verrucomicrobiota.</title>
        <authorList>
            <person name="Zhang D.-F."/>
        </authorList>
    </citation>
    <scope>NUCLEOTIDE SEQUENCE [LARGE SCALE GENOMIC DNA]</scope>
    <source>
        <strain evidence="11 12">WL0086</strain>
    </source>
</reference>
<feature type="binding site" evidence="7">
    <location>
        <position position="18"/>
    </location>
    <ligand>
        <name>ADP</name>
        <dbReference type="ChEBI" id="CHEBI:456216"/>
    </ligand>
</feature>
<dbReference type="PROSITE" id="PS00445">
    <property type="entry name" value="FGGY_KINASES_2"/>
    <property type="match status" value="1"/>
</dbReference>
<protein>
    <recommendedName>
        <fullName evidence="7">Glycerol kinase</fullName>
        <ecNumber evidence="7">2.7.1.30</ecNumber>
    </recommendedName>
    <alternativeName>
        <fullName evidence="7">ATP:glycerol 3-phosphotransferase</fullName>
    </alternativeName>
    <alternativeName>
        <fullName evidence="7">Glycerokinase</fullName>
        <shortName evidence="7">GK</shortName>
    </alternativeName>
</protein>
<dbReference type="InterPro" id="IPR043129">
    <property type="entry name" value="ATPase_NBD"/>
</dbReference>
<keyword evidence="3 7" id="KW-0547">Nucleotide-binding</keyword>
<feature type="binding site" evidence="7">
    <location>
        <position position="14"/>
    </location>
    <ligand>
        <name>sn-glycerol 3-phosphate</name>
        <dbReference type="ChEBI" id="CHEBI:57597"/>
    </ligand>
</feature>
<sequence length="502" mass="54557">MSDPHLLLALDQGTTSSRAIVFNKSGQKVAVAQREFAQHYPRPGWVEHDAEEIWATQLAVMTEVLESPDVTMSAVAAIGITNQRETLVVWDRASGRPVAPAIVWQDRRTADDCARWREAGHEEQVTALTGLRLDPYFTGSKLAWLLRETPGLRERAKRGEVLAGTIDTWLLWKLTDGAVHATDASNASRTLLCNIDTVAWDDALLALMEVPRAMLPEIRDSAGDFGRVADGLPGAGLPIAGVAGDQQAALFGQACFERGMAKNTYGTGCFLLMQTGAERVASANNLLTTVAWRLRGRPAYALEGSVFVAGAAVQWARDELKLVSSAEELSELAGSVPDAGGSILVPAFAGLGAPHWDPYARGTWMGLTRGTGRAQLCRAVLESIALQSADLMQAMMQDSGLELKELRVDGGASRSDVLMQIQADLLGCEVVRPQETETTALGAAYLAGLGVGLWSDREEIAAQWAQERVFVREGERFRHDALWKDWQRAVRRAKAWAREDDA</sequence>
<dbReference type="InterPro" id="IPR018484">
    <property type="entry name" value="FGGY_N"/>
</dbReference>
<keyword evidence="2 7" id="KW-0808">Transferase</keyword>
<feature type="binding site" evidence="7">
    <location>
        <position position="245"/>
    </location>
    <ligand>
        <name>sn-glycerol 3-phosphate</name>
        <dbReference type="ChEBI" id="CHEBI:57597"/>
    </ligand>
</feature>
<dbReference type="PROSITE" id="PS00933">
    <property type="entry name" value="FGGY_KINASES_1"/>
    <property type="match status" value="1"/>
</dbReference>
<dbReference type="Pfam" id="PF00370">
    <property type="entry name" value="FGGY_N"/>
    <property type="match status" value="1"/>
</dbReference>
<feature type="binding site" evidence="7">
    <location>
        <position position="14"/>
    </location>
    <ligand>
        <name>ADP</name>
        <dbReference type="ChEBI" id="CHEBI:456216"/>
    </ligand>
</feature>
<evidence type="ECO:0000313" key="12">
    <source>
        <dbReference type="Proteomes" id="UP000738431"/>
    </source>
</evidence>
<dbReference type="Pfam" id="PF02782">
    <property type="entry name" value="FGGY_C"/>
    <property type="match status" value="1"/>
</dbReference>
<dbReference type="EC" id="2.7.1.30" evidence="7"/>
<dbReference type="NCBIfam" id="NF000756">
    <property type="entry name" value="PRK00047.1"/>
    <property type="match status" value="1"/>
</dbReference>
<comment type="caution">
    <text evidence="7">Lacks conserved residue(s) required for the propagation of feature annotation.</text>
</comment>
<feature type="domain" description="Carbohydrate kinase FGGY N-terminal" evidence="9">
    <location>
        <begin position="7"/>
        <end position="252"/>
    </location>
</feature>
<feature type="binding site" evidence="7">
    <location>
        <position position="246"/>
    </location>
    <ligand>
        <name>glycerol</name>
        <dbReference type="ChEBI" id="CHEBI:17754"/>
    </ligand>
</feature>
<keyword evidence="12" id="KW-1185">Reference proteome</keyword>
<comment type="activity regulation">
    <text evidence="7">Inhibited by fructose 1,6-bisphosphate (FBP).</text>
</comment>
<organism evidence="11 12">
    <name type="scientific">Actomonas aquatica</name>
    <dbReference type="NCBI Taxonomy" id="2866162"/>
    <lineage>
        <taxon>Bacteria</taxon>
        <taxon>Pseudomonadati</taxon>
        <taxon>Verrucomicrobiota</taxon>
        <taxon>Opitutia</taxon>
        <taxon>Opitutales</taxon>
        <taxon>Opitutaceae</taxon>
        <taxon>Actomonas</taxon>
    </lineage>
</organism>
<evidence type="ECO:0000256" key="7">
    <source>
        <dbReference type="HAMAP-Rule" id="MF_00186"/>
    </source>
</evidence>
<evidence type="ECO:0000256" key="1">
    <source>
        <dbReference type="ARBA" id="ARBA00009156"/>
    </source>
</evidence>
<feature type="binding site" evidence="7">
    <location>
        <position position="136"/>
    </location>
    <ligand>
        <name>glycerol</name>
        <dbReference type="ChEBI" id="CHEBI:17754"/>
    </ligand>
</feature>
<evidence type="ECO:0000256" key="2">
    <source>
        <dbReference type="ARBA" id="ARBA00022679"/>
    </source>
</evidence>
<evidence type="ECO:0000256" key="4">
    <source>
        <dbReference type="ARBA" id="ARBA00022777"/>
    </source>
</evidence>
<dbReference type="Proteomes" id="UP000738431">
    <property type="component" value="Chromosome"/>
</dbReference>
<comment type="similarity">
    <text evidence="1 7 8">Belongs to the FGGY kinase family.</text>
</comment>
<feature type="binding site" evidence="7">
    <location>
        <position position="411"/>
    </location>
    <ligand>
        <name>ATP</name>
        <dbReference type="ChEBI" id="CHEBI:30616"/>
    </ligand>
</feature>
<feature type="binding site" evidence="7">
    <location>
        <position position="310"/>
    </location>
    <ligand>
        <name>ATP</name>
        <dbReference type="ChEBI" id="CHEBI:30616"/>
    </ligand>
</feature>
<dbReference type="EMBL" id="CP139781">
    <property type="protein sequence ID" value="WRQ88137.1"/>
    <property type="molecule type" value="Genomic_DNA"/>
</dbReference>
<dbReference type="GO" id="GO:0004370">
    <property type="term" value="F:glycerol kinase activity"/>
    <property type="evidence" value="ECO:0007669"/>
    <property type="project" value="UniProtKB-EC"/>
</dbReference>
<feature type="binding site" evidence="7">
    <location>
        <position position="84"/>
    </location>
    <ligand>
        <name>glycerol</name>
        <dbReference type="ChEBI" id="CHEBI:17754"/>
    </ligand>
</feature>
<dbReference type="PANTHER" id="PTHR10196">
    <property type="entry name" value="SUGAR KINASE"/>
    <property type="match status" value="1"/>
</dbReference>
<dbReference type="HAMAP" id="MF_00186">
    <property type="entry name" value="Glycerol_kin"/>
    <property type="match status" value="1"/>
</dbReference>
<dbReference type="InterPro" id="IPR000577">
    <property type="entry name" value="Carb_kinase_FGGY"/>
</dbReference>
<keyword evidence="6 7" id="KW-0067">ATP-binding</keyword>
<feature type="binding site" evidence="7">
    <location>
        <position position="267"/>
    </location>
    <ligand>
        <name>ATP</name>
        <dbReference type="ChEBI" id="CHEBI:30616"/>
    </ligand>
</feature>
<feature type="binding site" evidence="7">
    <location>
        <position position="15"/>
    </location>
    <ligand>
        <name>ATP</name>
        <dbReference type="ChEBI" id="CHEBI:30616"/>
    </ligand>
</feature>
<dbReference type="SUPFAM" id="SSF53067">
    <property type="entry name" value="Actin-like ATPase domain"/>
    <property type="match status" value="2"/>
</dbReference>
<feature type="binding site" evidence="7">
    <location>
        <position position="84"/>
    </location>
    <ligand>
        <name>sn-glycerol 3-phosphate</name>
        <dbReference type="ChEBI" id="CHEBI:57597"/>
    </ligand>
</feature>
<feature type="binding site" evidence="7">
    <location>
        <position position="245"/>
    </location>
    <ligand>
        <name>glycerol</name>
        <dbReference type="ChEBI" id="CHEBI:17754"/>
    </ligand>
</feature>
<feature type="binding site" evidence="7">
    <location>
        <position position="310"/>
    </location>
    <ligand>
        <name>ADP</name>
        <dbReference type="ChEBI" id="CHEBI:456216"/>
    </ligand>
</feature>
<dbReference type="NCBIfam" id="TIGR01311">
    <property type="entry name" value="glycerol_kin"/>
    <property type="match status" value="1"/>
</dbReference>
<keyword evidence="5 7" id="KW-0319">Glycerol metabolism</keyword>
<dbReference type="RefSeq" id="WP_221028830.1">
    <property type="nucleotide sequence ID" value="NZ_CP139781.1"/>
</dbReference>
<proteinExistence type="inferred from homology"/>
<feature type="binding site" evidence="7">
    <location>
        <position position="411"/>
    </location>
    <ligand>
        <name>ADP</name>
        <dbReference type="ChEBI" id="CHEBI:456216"/>
    </ligand>
</feature>
<dbReference type="CDD" id="cd07786">
    <property type="entry name" value="FGGY_EcGK_like"/>
    <property type="match status" value="1"/>
</dbReference>
<feature type="binding site" evidence="7">
    <location>
        <position position="267"/>
    </location>
    <ligand>
        <name>ADP</name>
        <dbReference type="ChEBI" id="CHEBI:456216"/>
    </ligand>
</feature>
<feature type="binding site" evidence="7">
    <location>
        <position position="85"/>
    </location>
    <ligand>
        <name>glycerol</name>
        <dbReference type="ChEBI" id="CHEBI:17754"/>
    </ligand>
</feature>
<accession>A0ABZ1C8W1</accession>
<dbReference type="InterPro" id="IPR005999">
    <property type="entry name" value="Glycerol_kin"/>
</dbReference>
<dbReference type="PANTHER" id="PTHR10196:SF69">
    <property type="entry name" value="GLYCEROL KINASE"/>
    <property type="match status" value="1"/>
</dbReference>